<keyword evidence="1" id="KW-0472">Membrane</keyword>
<keyword evidence="3" id="KW-1185">Reference proteome</keyword>
<dbReference type="GO" id="GO:0005615">
    <property type="term" value="C:extracellular space"/>
    <property type="evidence" value="ECO:0007669"/>
    <property type="project" value="TreeGrafter"/>
</dbReference>
<proteinExistence type="predicted"/>
<accession>A0A7J6KVE4</accession>
<evidence type="ECO:0000313" key="3">
    <source>
        <dbReference type="Proteomes" id="UP000591131"/>
    </source>
</evidence>
<dbReference type="PANTHER" id="PTHR10974">
    <property type="entry name" value="FI08016P-RELATED"/>
    <property type="match status" value="1"/>
</dbReference>
<gene>
    <name evidence="2" type="ORF">FOL47_000813</name>
</gene>
<dbReference type="OrthoDB" id="434136at2759"/>
<keyword evidence="1" id="KW-0812">Transmembrane</keyword>
<comment type="caution">
    <text evidence="2">The sequence shown here is derived from an EMBL/GenBank/DDBJ whole genome shotgun (WGS) entry which is preliminary data.</text>
</comment>
<feature type="transmembrane region" description="Helical" evidence="1">
    <location>
        <begin position="21"/>
        <end position="44"/>
    </location>
</feature>
<dbReference type="AlphaFoldDB" id="A0A7J6KVE4"/>
<sequence length="422" mass="47706">MRTFGKTREYIEGKRSAKEGYVLGGYIATGKFTMLAMTAFQIGYFNPLTPLMEFATEDGRTKGLAQYARDGGMISATCSGVEGLNLLAYNWKTGQLGPHHYLNALEDKIEGLSEIFERKTVLECTGNLRQEEYCLPVGKSVAKLYEKNKDVRLFQQLYMTGNHQGDQMYGVGWDDNLFEYLKWQDEFYNNLGQRHTTILMSDHGNQWASHKAAANERYSPLAVILSNERFPEDVHQVLSYNELALLTSVDLHNAVLGLINKDLLPVSCRRDSLRCDVSLRNIIETRIPHRTPREMGIPTKASPCSLEWGEESSDVPLNTIQRIVQFVNAQHSPGSPCLDLEVSTSFNPTIRRTTDGSVGTVRLRLQSRKKPSISMLYDVDLINETPQFAEPRETYMGFQACMPTDMSTFNKLTCLCDKLSTF</sequence>
<dbReference type="PANTHER" id="PTHR10974:SF1">
    <property type="entry name" value="FI08016P-RELATED"/>
    <property type="match status" value="1"/>
</dbReference>
<dbReference type="EMBL" id="JAAPAO010001168">
    <property type="protein sequence ID" value="KAF4650844.1"/>
    <property type="molecule type" value="Genomic_DNA"/>
</dbReference>
<dbReference type="Pfam" id="PF02995">
    <property type="entry name" value="DUF229"/>
    <property type="match status" value="1"/>
</dbReference>
<evidence type="ECO:0000313" key="2">
    <source>
        <dbReference type="EMBL" id="KAF4650844.1"/>
    </source>
</evidence>
<organism evidence="2 3">
    <name type="scientific">Perkinsus chesapeaki</name>
    <name type="common">Clam parasite</name>
    <name type="synonym">Perkinsus andrewsi</name>
    <dbReference type="NCBI Taxonomy" id="330153"/>
    <lineage>
        <taxon>Eukaryota</taxon>
        <taxon>Sar</taxon>
        <taxon>Alveolata</taxon>
        <taxon>Perkinsozoa</taxon>
        <taxon>Perkinsea</taxon>
        <taxon>Perkinsida</taxon>
        <taxon>Perkinsidae</taxon>
        <taxon>Perkinsus</taxon>
    </lineage>
</organism>
<keyword evidence="1" id="KW-1133">Transmembrane helix</keyword>
<dbReference type="InterPro" id="IPR004245">
    <property type="entry name" value="DUF229"/>
</dbReference>
<reference evidence="2 3" key="1">
    <citation type="submission" date="2020-04" db="EMBL/GenBank/DDBJ databases">
        <title>Perkinsus chesapeaki whole genome sequence.</title>
        <authorList>
            <person name="Bogema D.R."/>
        </authorList>
    </citation>
    <scope>NUCLEOTIDE SEQUENCE [LARGE SCALE GENOMIC DNA]</scope>
    <source>
        <strain evidence="2">ATCC PRA-425</strain>
    </source>
</reference>
<protein>
    <submittedName>
        <fullName evidence="2">Uncharacterized protein</fullName>
    </submittedName>
</protein>
<name>A0A7J6KVE4_PERCH</name>
<dbReference type="Proteomes" id="UP000591131">
    <property type="component" value="Unassembled WGS sequence"/>
</dbReference>
<evidence type="ECO:0000256" key="1">
    <source>
        <dbReference type="SAM" id="Phobius"/>
    </source>
</evidence>